<organism evidence="2 3">
    <name type="scientific">Batrachochytrium dendrobatidis (strain JEL423)</name>
    <dbReference type="NCBI Taxonomy" id="403673"/>
    <lineage>
        <taxon>Eukaryota</taxon>
        <taxon>Fungi</taxon>
        <taxon>Fungi incertae sedis</taxon>
        <taxon>Chytridiomycota</taxon>
        <taxon>Chytridiomycota incertae sedis</taxon>
        <taxon>Chytridiomycetes</taxon>
        <taxon>Rhizophydiales</taxon>
        <taxon>Rhizophydiales incertae sedis</taxon>
        <taxon>Batrachochytrium</taxon>
    </lineage>
</organism>
<proteinExistence type="predicted"/>
<protein>
    <submittedName>
        <fullName evidence="2">Uncharacterized protein</fullName>
    </submittedName>
</protein>
<evidence type="ECO:0000313" key="2">
    <source>
        <dbReference type="EMBL" id="OAJ39945.1"/>
    </source>
</evidence>
<dbReference type="AlphaFoldDB" id="A0A177WJR1"/>
<sequence length="524" mass="57053">MILKLTDKTTLWKLRVVSKRMYGLTGIAFKLQFSSIILKNDTLLYAAAQLPTRPSSLQFTMNLTAACFQSPVSYTFVPTHISKCGRLLLRTCAAMKPVPLVGFRGFGALLACVCVKLDPDHTQNASNGSDRVRCITDYYKNITAFRPAQSSTSSVSFPLTRSPISSDMGTVSHGLSEISMTSPSTPLNESTSPNVTISTSTQIESQSLAIALPYQSEFKRIAAFLQAGWSNLGTLIPASLLPAYSTLFRHVFSTYTSVFDRPNLNMDLSLQMALLSQTWRVIDVLAPPGGRDVRLCRDDRCCPSALCATVQCSSWDVQVDDLCDTLDELGLEESNIAGSTAVNTPMTAVLDETHVKTQASIPSNDGEDELTSTLSIESDSISNIASSPSTAATPQLQPVDFNPEESNPCTLSNYIHEHKLAPQLHMDLSISKAVYVSRRPLCKSTLGGLDLVHYMFDLTNNSILTLVCLAHNGQAEAPVQNGGGLDTDIARLFDRYRAGGKRSWTSGRDSINQHQAEELDMDAI</sequence>
<reference evidence="2 3" key="2">
    <citation type="submission" date="2016-05" db="EMBL/GenBank/DDBJ databases">
        <title>Lineage-specific infection strategies underlie the spectrum of fungal disease in amphibians.</title>
        <authorList>
            <person name="Cuomo C.A."/>
            <person name="Farrer R.A."/>
            <person name="James T."/>
            <person name="Longcore J."/>
            <person name="Birren B."/>
        </authorList>
    </citation>
    <scope>NUCLEOTIDE SEQUENCE [LARGE SCALE GENOMIC DNA]</scope>
    <source>
        <strain evidence="2 3">JEL423</strain>
    </source>
</reference>
<evidence type="ECO:0000256" key="1">
    <source>
        <dbReference type="SAM" id="MobiDB-lite"/>
    </source>
</evidence>
<evidence type="ECO:0000313" key="3">
    <source>
        <dbReference type="Proteomes" id="UP000077115"/>
    </source>
</evidence>
<dbReference type="EMBL" id="DS022303">
    <property type="protein sequence ID" value="OAJ39945.1"/>
    <property type="molecule type" value="Genomic_DNA"/>
</dbReference>
<feature type="region of interest" description="Disordered" evidence="1">
    <location>
        <begin position="384"/>
        <end position="403"/>
    </location>
</feature>
<name>A0A177WJR1_BATDL</name>
<dbReference type="Proteomes" id="UP000077115">
    <property type="component" value="Unassembled WGS sequence"/>
</dbReference>
<dbReference type="OrthoDB" id="2093924at2759"/>
<accession>A0A177WJR1</accession>
<gene>
    <name evidence="2" type="ORF">BDEG_23739</name>
</gene>
<dbReference type="VEuPathDB" id="FungiDB:BDEG_23739"/>
<reference evidence="2 3" key="1">
    <citation type="submission" date="2006-10" db="EMBL/GenBank/DDBJ databases">
        <title>The Genome Sequence of Batrachochytrium dendrobatidis JEL423.</title>
        <authorList>
            <consortium name="The Broad Institute Genome Sequencing Platform"/>
            <person name="Birren B."/>
            <person name="Lander E."/>
            <person name="Galagan J."/>
            <person name="Cuomo C."/>
            <person name="Devon K."/>
            <person name="Jaffe D."/>
            <person name="Butler J."/>
            <person name="Alvarez P."/>
            <person name="Gnerre S."/>
            <person name="Grabherr M."/>
            <person name="Kleber M."/>
            <person name="Mauceli E."/>
            <person name="Brockman W."/>
            <person name="Young S."/>
            <person name="LaButti K."/>
            <person name="Sykes S."/>
            <person name="DeCaprio D."/>
            <person name="Crawford M."/>
            <person name="Koehrsen M."/>
            <person name="Engels R."/>
            <person name="Montgomery P."/>
            <person name="Pearson M."/>
            <person name="Howarth C."/>
            <person name="Larson L."/>
            <person name="White J."/>
            <person name="O'Leary S."/>
            <person name="Kodira C."/>
            <person name="Zeng Q."/>
            <person name="Yandava C."/>
            <person name="Alvarado L."/>
            <person name="Longcore J."/>
            <person name="James T."/>
        </authorList>
    </citation>
    <scope>NUCLEOTIDE SEQUENCE [LARGE SCALE GENOMIC DNA]</scope>
    <source>
        <strain evidence="2 3">JEL423</strain>
    </source>
</reference>